<dbReference type="Pfam" id="PF00890">
    <property type="entry name" value="FAD_binding_2"/>
    <property type="match status" value="1"/>
</dbReference>
<dbReference type="SUPFAM" id="SSF46977">
    <property type="entry name" value="Succinate dehydrogenase/fumarate reductase flavoprotein C-terminal domain"/>
    <property type="match status" value="1"/>
</dbReference>
<dbReference type="SUPFAM" id="SSF51905">
    <property type="entry name" value="FAD/NAD(P)-binding domain"/>
    <property type="match status" value="1"/>
</dbReference>
<dbReference type="InterPro" id="IPR003953">
    <property type="entry name" value="FAD-dep_OxRdtase_2_FAD-bd"/>
</dbReference>
<evidence type="ECO:0000256" key="2">
    <source>
        <dbReference type="ARBA" id="ARBA00004950"/>
    </source>
</evidence>
<feature type="domain" description="FAD-dependent oxidoreductase 2 FAD-binding" evidence="14">
    <location>
        <begin position="2"/>
        <end position="380"/>
    </location>
</feature>
<evidence type="ECO:0000256" key="9">
    <source>
        <dbReference type="ARBA" id="ARBA00023002"/>
    </source>
</evidence>
<evidence type="ECO:0000256" key="5">
    <source>
        <dbReference type="ARBA" id="ARBA00021901"/>
    </source>
</evidence>
<evidence type="ECO:0000256" key="7">
    <source>
        <dbReference type="ARBA" id="ARBA00022642"/>
    </source>
</evidence>
<comment type="function">
    <text evidence="10">Catalyzes the oxidation of L-aspartate to iminoaspartate, the first step in the de novo biosynthesis of NAD(+).</text>
</comment>
<dbReference type="GO" id="GO:0034628">
    <property type="term" value="P:'de novo' NAD+ biosynthetic process from L-aspartate"/>
    <property type="evidence" value="ECO:0007669"/>
    <property type="project" value="TreeGrafter"/>
</dbReference>
<comment type="caution">
    <text evidence="16">The sequence shown here is derived from an EMBL/GenBank/DDBJ whole genome shotgun (WGS) entry which is preliminary data.</text>
</comment>
<evidence type="ECO:0000256" key="8">
    <source>
        <dbReference type="ARBA" id="ARBA00022827"/>
    </source>
</evidence>
<reference evidence="16" key="1">
    <citation type="submission" date="2021-02" db="EMBL/GenBank/DDBJ databases">
        <title>Sequencing the genomes of 1000 actinobacteria strains.</title>
        <authorList>
            <person name="Klenk H.-P."/>
        </authorList>
    </citation>
    <scope>NUCLEOTIDE SEQUENCE</scope>
    <source>
        <strain evidence="16">DSM 22850</strain>
    </source>
</reference>
<evidence type="ECO:0000256" key="4">
    <source>
        <dbReference type="ARBA" id="ARBA00012173"/>
    </source>
</evidence>
<dbReference type="Gene3D" id="1.20.58.100">
    <property type="entry name" value="Fumarate reductase/succinate dehydrogenase flavoprotein-like, C-terminal domain"/>
    <property type="match status" value="1"/>
</dbReference>
<comment type="pathway">
    <text evidence="2">Cofactor biosynthesis; NAD(+) biosynthesis; iminoaspartate from L-aspartate (oxidase route): step 1/1.</text>
</comment>
<evidence type="ECO:0000259" key="14">
    <source>
        <dbReference type="Pfam" id="PF00890"/>
    </source>
</evidence>
<dbReference type="GO" id="GO:0033765">
    <property type="term" value="F:steroid dehydrogenase activity, acting on the CH-CH group of donors"/>
    <property type="evidence" value="ECO:0007669"/>
    <property type="project" value="UniProtKB-ARBA"/>
</dbReference>
<dbReference type="InterPro" id="IPR027477">
    <property type="entry name" value="Succ_DH/fumarate_Rdtase_cat_sf"/>
</dbReference>
<keyword evidence="9 16" id="KW-0560">Oxidoreductase</keyword>
<name>A0A940PUU8_9MICO</name>
<gene>
    <name evidence="16" type="ORF">JOF28_000936</name>
</gene>
<evidence type="ECO:0000256" key="1">
    <source>
        <dbReference type="ARBA" id="ARBA00001974"/>
    </source>
</evidence>
<dbReference type="Gene3D" id="3.90.700.10">
    <property type="entry name" value="Succinate dehydrogenase/fumarate reductase flavoprotein, catalytic domain"/>
    <property type="match status" value="1"/>
</dbReference>
<evidence type="ECO:0000259" key="15">
    <source>
        <dbReference type="Pfam" id="PF02910"/>
    </source>
</evidence>
<dbReference type="SUPFAM" id="SSF56425">
    <property type="entry name" value="Succinate dehydrogenase/fumarate reductase flavoprotein, catalytic domain"/>
    <property type="match status" value="1"/>
</dbReference>
<sequence length="555" mass="56409">MILVIGAGVAGLTAARAAHAAGAEVTIVTMGTLAVGDTTSTSMAQGGVAAVVAADDRVQDHLTDTLTAGAGLVDTQAASQLVTDGAREVHRLLAEGFRADRDAAGSVALGLEGAHSAARIVHAGGDRTGAELHTHLVAQLPESVHVIERATLGDLIVTDGEVTGATLMHDDGSVETVHAGAVILATGGYAALYERTSNHAAARGSGIMAGAEAGAIVADLEFVQFHPTVLAGTGQLISEAVRGAGAALLDHAGHRFMVDKHPNAELAPRDVVAREMHRELNAQRAGAHEGHGVWLDAIRIETAHGPGSLARMFPGIDAAMRAHGYDWAREVVPVAPAAHYTMGGIASDLDGRSSVPGLFVAGEVASTGVHGANRLASNSLLEGLVFGRRAGAAAARYARPGSAREWRYAGDAMARLTRECTMVAGDSGAAADAAAAELRNAPLPGGPARAGLVSREVSAALSAHLGIERDGAAMAEACNTFAALPGRDATLAGLIALAALSRSESRGAHQRADFPGTDPAQAQRRAFALAAAPAARPTPVPAASHHFVQRNFATC</sequence>
<comment type="catalytic activity">
    <reaction evidence="12">
        <text>L-aspartate + O2 = iminosuccinate + H2O2</text>
        <dbReference type="Rhea" id="RHEA:25876"/>
        <dbReference type="ChEBI" id="CHEBI:15379"/>
        <dbReference type="ChEBI" id="CHEBI:16240"/>
        <dbReference type="ChEBI" id="CHEBI:29991"/>
        <dbReference type="ChEBI" id="CHEBI:77875"/>
        <dbReference type="EC" id="1.4.3.16"/>
    </reaction>
    <physiologicalReaction direction="left-to-right" evidence="12">
        <dbReference type="Rhea" id="RHEA:25877"/>
    </physiologicalReaction>
</comment>
<dbReference type="AlphaFoldDB" id="A0A940PUU8"/>
<evidence type="ECO:0000256" key="13">
    <source>
        <dbReference type="SAM" id="SignalP"/>
    </source>
</evidence>
<evidence type="ECO:0000256" key="6">
    <source>
        <dbReference type="ARBA" id="ARBA00022630"/>
    </source>
</evidence>
<dbReference type="RefSeq" id="WP_209704707.1">
    <property type="nucleotide sequence ID" value="NZ_JAFIDA010000001.1"/>
</dbReference>
<dbReference type="EC" id="1.4.3.16" evidence="4"/>
<accession>A0A940PUU8</accession>
<evidence type="ECO:0000313" key="16">
    <source>
        <dbReference type="EMBL" id="MBP1325704.1"/>
    </source>
</evidence>
<evidence type="ECO:0000256" key="12">
    <source>
        <dbReference type="ARBA" id="ARBA00048305"/>
    </source>
</evidence>
<evidence type="ECO:0000313" key="17">
    <source>
        <dbReference type="Proteomes" id="UP000675163"/>
    </source>
</evidence>
<keyword evidence="17" id="KW-1185">Reference proteome</keyword>
<dbReference type="InterPro" id="IPR036188">
    <property type="entry name" value="FAD/NAD-bd_sf"/>
</dbReference>
<comment type="cofactor">
    <cofactor evidence="1">
        <name>FAD</name>
        <dbReference type="ChEBI" id="CHEBI:57692"/>
    </cofactor>
</comment>
<dbReference type="PRINTS" id="PR00368">
    <property type="entry name" value="FADPNR"/>
</dbReference>
<evidence type="ECO:0000256" key="11">
    <source>
        <dbReference type="ARBA" id="ARBA00030386"/>
    </source>
</evidence>
<dbReference type="GO" id="GO:0008734">
    <property type="term" value="F:L-aspartate oxidase activity"/>
    <property type="evidence" value="ECO:0007669"/>
    <property type="project" value="UniProtKB-EC"/>
</dbReference>
<dbReference type="PANTHER" id="PTHR42716">
    <property type="entry name" value="L-ASPARTATE OXIDASE"/>
    <property type="match status" value="1"/>
</dbReference>
<feature type="signal peptide" evidence="13">
    <location>
        <begin position="1"/>
        <end position="20"/>
    </location>
</feature>
<dbReference type="InterPro" id="IPR037099">
    <property type="entry name" value="Fum_R/Succ_DH_flav-like_C_sf"/>
</dbReference>
<dbReference type="EMBL" id="JAFIDA010000001">
    <property type="protein sequence ID" value="MBP1325704.1"/>
    <property type="molecule type" value="Genomic_DNA"/>
</dbReference>
<feature type="domain" description="Fumarate reductase/succinate dehydrogenase flavoprotein-like C-terminal" evidence="15">
    <location>
        <begin position="490"/>
        <end position="528"/>
    </location>
</feature>
<dbReference type="Gene3D" id="3.50.50.60">
    <property type="entry name" value="FAD/NAD(P)-binding domain"/>
    <property type="match status" value="1"/>
</dbReference>
<dbReference type="Pfam" id="PF02910">
    <property type="entry name" value="Succ_DH_flav_C"/>
    <property type="match status" value="1"/>
</dbReference>
<proteinExistence type="inferred from homology"/>
<keyword evidence="6" id="KW-0285">Flavoprotein</keyword>
<keyword evidence="13" id="KW-0732">Signal</keyword>
<dbReference type="Proteomes" id="UP000675163">
    <property type="component" value="Unassembled WGS sequence"/>
</dbReference>
<dbReference type="FunFam" id="3.90.700.10:FF:000005">
    <property type="entry name" value="Succinate dehydrogenase flavoprotein subunit"/>
    <property type="match status" value="1"/>
</dbReference>
<dbReference type="InterPro" id="IPR005288">
    <property type="entry name" value="NadB"/>
</dbReference>
<feature type="chain" id="PRO_5037322013" description="L-aspartate oxidase" evidence="13">
    <location>
        <begin position="21"/>
        <end position="555"/>
    </location>
</feature>
<comment type="similarity">
    <text evidence="3">Belongs to the FAD-dependent oxidoreductase 2 family. NadB subfamily.</text>
</comment>
<protein>
    <recommendedName>
        <fullName evidence="5">L-aspartate oxidase</fullName>
        <ecNumber evidence="4">1.4.3.16</ecNumber>
    </recommendedName>
    <alternativeName>
        <fullName evidence="11">Quinolinate synthase B</fullName>
    </alternativeName>
</protein>
<dbReference type="PANTHER" id="PTHR42716:SF2">
    <property type="entry name" value="L-ASPARTATE OXIDASE, CHLOROPLASTIC"/>
    <property type="match status" value="1"/>
</dbReference>
<evidence type="ECO:0000256" key="3">
    <source>
        <dbReference type="ARBA" id="ARBA00008562"/>
    </source>
</evidence>
<dbReference type="InterPro" id="IPR015939">
    <property type="entry name" value="Fum_Rdtase/Succ_DH_flav-like_C"/>
</dbReference>
<evidence type="ECO:0000256" key="10">
    <source>
        <dbReference type="ARBA" id="ARBA00029426"/>
    </source>
</evidence>
<organism evidence="16 17">
    <name type="scientific">Leucobacter exalbidus</name>
    <dbReference type="NCBI Taxonomy" id="662960"/>
    <lineage>
        <taxon>Bacteria</taxon>
        <taxon>Bacillati</taxon>
        <taxon>Actinomycetota</taxon>
        <taxon>Actinomycetes</taxon>
        <taxon>Micrococcales</taxon>
        <taxon>Microbacteriaceae</taxon>
        <taxon>Leucobacter</taxon>
    </lineage>
</organism>
<keyword evidence="8" id="KW-0274">FAD</keyword>
<keyword evidence="7" id="KW-0662">Pyridine nucleotide biosynthesis</keyword>